<name>A0AA39IJE1_9BILA</name>
<reference evidence="1" key="1">
    <citation type="submission" date="2023-06" db="EMBL/GenBank/DDBJ databases">
        <title>Genomic analysis of the entomopathogenic nematode Steinernema hermaphroditum.</title>
        <authorList>
            <person name="Schwarz E.M."/>
            <person name="Heppert J.K."/>
            <person name="Baniya A."/>
            <person name="Schwartz H.T."/>
            <person name="Tan C.-H."/>
            <person name="Antoshechkin I."/>
            <person name="Sternberg P.W."/>
            <person name="Goodrich-Blair H."/>
            <person name="Dillman A.R."/>
        </authorList>
    </citation>
    <scope>NUCLEOTIDE SEQUENCE</scope>
    <source>
        <strain evidence="1">PS9179</strain>
        <tissue evidence="1">Whole animal</tissue>
    </source>
</reference>
<comment type="caution">
    <text evidence="1">The sequence shown here is derived from an EMBL/GenBank/DDBJ whole genome shotgun (WGS) entry which is preliminary data.</text>
</comment>
<dbReference type="AlphaFoldDB" id="A0AA39IJE1"/>
<protein>
    <submittedName>
        <fullName evidence="1">Uncharacterized protein</fullName>
    </submittedName>
</protein>
<evidence type="ECO:0000313" key="1">
    <source>
        <dbReference type="EMBL" id="KAK0424179.1"/>
    </source>
</evidence>
<dbReference type="Proteomes" id="UP001175271">
    <property type="component" value="Unassembled WGS sequence"/>
</dbReference>
<keyword evidence="2" id="KW-1185">Reference proteome</keyword>
<evidence type="ECO:0000313" key="2">
    <source>
        <dbReference type="Proteomes" id="UP001175271"/>
    </source>
</evidence>
<accession>A0AA39IJE1</accession>
<organism evidence="1 2">
    <name type="scientific">Steinernema hermaphroditum</name>
    <dbReference type="NCBI Taxonomy" id="289476"/>
    <lineage>
        <taxon>Eukaryota</taxon>
        <taxon>Metazoa</taxon>
        <taxon>Ecdysozoa</taxon>
        <taxon>Nematoda</taxon>
        <taxon>Chromadorea</taxon>
        <taxon>Rhabditida</taxon>
        <taxon>Tylenchina</taxon>
        <taxon>Panagrolaimomorpha</taxon>
        <taxon>Strongyloidoidea</taxon>
        <taxon>Steinernematidae</taxon>
        <taxon>Steinernema</taxon>
    </lineage>
</organism>
<proteinExistence type="predicted"/>
<gene>
    <name evidence="1" type="ORF">QR680_008530</name>
</gene>
<dbReference type="EMBL" id="JAUCMV010000001">
    <property type="protein sequence ID" value="KAK0424179.1"/>
    <property type="molecule type" value="Genomic_DNA"/>
</dbReference>
<sequence>MLRTKMTAEKTMHMQAALERRVSPSSVNTLSKLRSMPGLGFTVSGDFFDIVKRPSRRKMKNGNEFKGKKNCLHHVDCLSCKVDISEGKKLPRVRIELTTFRL</sequence>